<dbReference type="Pfam" id="PF13431">
    <property type="entry name" value="TPR_17"/>
    <property type="match status" value="1"/>
</dbReference>
<evidence type="ECO:0000313" key="5">
    <source>
        <dbReference type="Proteomes" id="UP000178501"/>
    </source>
</evidence>
<evidence type="ECO:0000256" key="2">
    <source>
        <dbReference type="ARBA" id="ARBA00022803"/>
    </source>
</evidence>
<dbReference type="Gene3D" id="1.25.40.10">
    <property type="entry name" value="Tetratricopeptide repeat domain"/>
    <property type="match status" value="2"/>
</dbReference>
<dbReference type="PROSITE" id="PS50005">
    <property type="entry name" value="TPR"/>
    <property type="match status" value="1"/>
</dbReference>
<dbReference type="InterPro" id="IPR013105">
    <property type="entry name" value="TPR_2"/>
</dbReference>
<dbReference type="PANTHER" id="PTHR45586">
    <property type="entry name" value="TPR REPEAT-CONTAINING PROTEIN PA4667"/>
    <property type="match status" value="1"/>
</dbReference>
<reference evidence="4 5" key="1">
    <citation type="journal article" date="2016" name="Nat. Commun.">
        <title>Thousands of microbial genomes shed light on interconnected biogeochemical processes in an aquifer system.</title>
        <authorList>
            <person name="Anantharaman K."/>
            <person name="Brown C.T."/>
            <person name="Hug L.A."/>
            <person name="Sharon I."/>
            <person name="Castelle C.J."/>
            <person name="Probst A.J."/>
            <person name="Thomas B.C."/>
            <person name="Singh A."/>
            <person name="Wilkins M.J."/>
            <person name="Karaoz U."/>
            <person name="Brodie E.L."/>
            <person name="Williams K.H."/>
            <person name="Hubbard S.S."/>
            <person name="Banfield J.F."/>
        </authorList>
    </citation>
    <scope>NUCLEOTIDE SEQUENCE [LARGE SCALE GENOMIC DNA]</scope>
</reference>
<name>A0A1G1YJQ6_9BACT</name>
<dbReference type="Pfam" id="PF07719">
    <property type="entry name" value="TPR_2"/>
    <property type="match status" value="1"/>
</dbReference>
<sequence>MIILASVYLQAAAPNNSYLAQADNLLKKALELSPTRQELYFYIGQVRMYQGRTEEALASFKRAVDLNDKVGISHWNYGIIAIGVGQKDLGENEIKIAVSIDHPFKLADIKQLINAYTRTNDWPKIISLYQEWIKQTPNDAAAYAGLASVYAQTGEKQKAKDMALQAAVADSSYKDQAEQFVKELGK</sequence>
<comment type="caution">
    <text evidence="4">The sequence shown here is derived from an EMBL/GenBank/DDBJ whole genome shotgun (WGS) entry which is preliminary data.</text>
</comment>
<dbReference type="InterPro" id="IPR011990">
    <property type="entry name" value="TPR-like_helical_dom_sf"/>
</dbReference>
<accession>A0A1G1YJQ6</accession>
<organism evidence="4 5">
    <name type="scientific">Candidatus Buchananbacteria bacterium RIFCSPHIGHO2_02_FULL_45_11b</name>
    <dbReference type="NCBI Taxonomy" id="1797541"/>
    <lineage>
        <taxon>Bacteria</taxon>
        <taxon>Candidatus Buchananiibacteriota</taxon>
    </lineage>
</organism>
<protein>
    <submittedName>
        <fullName evidence="4">Uncharacterized protein</fullName>
    </submittedName>
</protein>
<feature type="repeat" description="TPR" evidence="3">
    <location>
        <begin position="37"/>
        <end position="70"/>
    </location>
</feature>
<proteinExistence type="predicted"/>
<dbReference type="EMBL" id="MHIK01000009">
    <property type="protein sequence ID" value="OGY52504.1"/>
    <property type="molecule type" value="Genomic_DNA"/>
</dbReference>
<dbReference type="InterPro" id="IPR051012">
    <property type="entry name" value="CellSynth/LPSAsmb/PSIAsmb"/>
</dbReference>
<keyword evidence="1" id="KW-0677">Repeat</keyword>
<dbReference type="PANTHER" id="PTHR45586:SF1">
    <property type="entry name" value="LIPOPOLYSACCHARIDE ASSEMBLY PROTEIN B"/>
    <property type="match status" value="1"/>
</dbReference>
<dbReference type="AlphaFoldDB" id="A0A1G1YJQ6"/>
<dbReference type="InterPro" id="IPR019734">
    <property type="entry name" value="TPR_rpt"/>
</dbReference>
<gene>
    <name evidence="4" type="ORF">A3J65_00585</name>
</gene>
<evidence type="ECO:0000256" key="1">
    <source>
        <dbReference type="ARBA" id="ARBA00022737"/>
    </source>
</evidence>
<evidence type="ECO:0000256" key="3">
    <source>
        <dbReference type="PROSITE-ProRule" id="PRU00339"/>
    </source>
</evidence>
<dbReference type="SUPFAM" id="SSF48452">
    <property type="entry name" value="TPR-like"/>
    <property type="match status" value="1"/>
</dbReference>
<evidence type="ECO:0000313" key="4">
    <source>
        <dbReference type="EMBL" id="OGY52504.1"/>
    </source>
</evidence>
<dbReference type="SMART" id="SM00028">
    <property type="entry name" value="TPR"/>
    <property type="match status" value="2"/>
</dbReference>
<keyword evidence="2 3" id="KW-0802">TPR repeat</keyword>
<dbReference type="Proteomes" id="UP000178501">
    <property type="component" value="Unassembled WGS sequence"/>
</dbReference>